<keyword evidence="3" id="KW-1185">Reference proteome</keyword>
<proteinExistence type="predicted"/>
<dbReference type="Proteomes" id="UP001498421">
    <property type="component" value="Unassembled WGS sequence"/>
</dbReference>
<evidence type="ECO:0008006" key="4">
    <source>
        <dbReference type="Google" id="ProtNLM"/>
    </source>
</evidence>
<comment type="caution">
    <text evidence="2">The sequence shown here is derived from an EMBL/GenBank/DDBJ whole genome shotgun (WGS) entry which is preliminary data.</text>
</comment>
<dbReference type="EMBL" id="JAZAVK010000047">
    <property type="protein sequence ID" value="KAK7427949.1"/>
    <property type="molecule type" value="Genomic_DNA"/>
</dbReference>
<evidence type="ECO:0000313" key="3">
    <source>
        <dbReference type="Proteomes" id="UP001498421"/>
    </source>
</evidence>
<feature type="region of interest" description="Disordered" evidence="1">
    <location>
        <begin position="312"/>
        <end position="361"/>
    </location>
</feature>
<organism evidence="2 3">
    <name type="scientific">Neonectria magnoliae</name>
    <dbReference type="NCBI Taxonomy" id="2732573"/>
    <lineage>
        <taxon>Eukaryota</taxon>
        <taxon>Fungi</taxon>
        <taxon>Dikarya</taxon>
        <taxon>Ascomycota</taxon>
        <taxon>Pezizomycotina</taxon>
        <taxon>Sordariomycetes</taxon>
        <taxon>Hypocreomycetidae</taxon>
        <taxon>Hypocreales</taxon>
        <taxon>Nectriaceae</taxon>
        <taxon>Neonectria</taxon>
    </lineage>
</organism>
<reference evidence="2 3" key="1">
    <citation type="journal article" date="2025" name="Microbiol. Resour. Announc.">
        <title>Draft genome sequences for Neonectria magnoliae and Neonectria punicea, canker pathogens of Liriodendron tulipifera and Acer saccharum in West Virginia.</title>
        <authorList>
            <person name="Petronek H.M."/>
            <person name="Kasson M.T."/>
            <person name="Metheny A.M."/>
            <person name="Stauder C.M."/>
            <person name="Lovett B."/>
            <person name="Lynch S.C."/>
            <person name="Garnas J.R."/>
            <person name="Kasson L.R."/>
            <person name="Stajich J.E."/>
        </authorList>
    </citation>
    <scope>NUCLEOTIDE SEQUENCE [LARGE SCALE GENOMIC DNA]</scope>
    <source>
        <strain evidence="2 3">NRRL 64651</strain>
    </source>
</reference>
<protein>
    <recommendedName>
        <fullName evidence="4">BZIP domain-containing protein</fullName>
    </recommendedName>
</protein>
<sequence>MHPVYSGQPTGSLPVPHHNDMMVDELSRPNAIAQATRRLSRESAGGQRSGTAMRVVKPTSANNSPRSSGMMARRKTLMNDGQAQRRRQQALEQASLYYGLEQQPPIKRSSRPVSWHPNTYGQQLQPQLQQPIYPVSTANMYAAQQDMYTSYPHLSPMLGSHSCNTSPSSAFSPLSLPYQGADDMQYMSADEQAFAQQNTIAYPSMVAPRLVQETYPTPDDVATENMPYANGWDWNSFIMHGFSSTSPPTPEAFPQAQLSQTAMSEESIPYQALEDSTEDEGEILVGMGLYDTPDKYEEDPQLDNYRSTVSSLLGSTFRTHEPKGKGLKLEETWEPPKSDDEDDEEEDEEQESEADSNTASS</sequence>
<feature type="region of interest" description="Disordered" evidence="1">
    <location>
        <begin position="38"/>
        <end position="70"/>
    </location>
</feature>
<name>A0ABR1I3Y7_9HYPO</name>
<evidence type="ECO:0000313" key="2">
    <source>
        <dbReference type="EMBL" id="KAK7427949.1"/>
    </source>
</evidence>
<accession>A0ABR1I3Y7</accession>
<evidence type="ECO:0000256" key="1">
    <source>
        <dbReference type="SAM" id="MobiDB-lite"/>
    </source>
</evidence>
<feature type="compositionally biased region" description="Basic and acidic residues" evidence="1">
    <location>
        <begin position="318"/>
        <end position="338"/>
    </location>
</feature>
<feature type="compositionally biased region" description="Acidic residues" evidence="1">
    <location>
        <begin position="339"/>
        <end position="354"/>
    </location>
</feature>
<gene>
    <name evidence="2" type="ORF">QQZ08_005562</name>
</gene>